<evidence type="ECO:0000313" key="1">
    <source>
        <dbReference type="EMBL" id="CAF1316188.1"/>
    </source>
</evidence>
<name>A0A815EJV6_ADIRI</name>
<sequence>MSTIRLKVQIENNNSSRKSSSTPLKFIYVLDFLSTTTIDELIHLLENYIIRQFSMKNLRLVQLLTDDGYLLSNDQICATVLNDNDRIICCDMSRFVQENYPTLNLNDLWCEIIQHDASDNLEKRIEVGITNLEKLFIRIYGSSNHYGLYIFNVFELIKIATEKSQQKQMIARFGHSDWFIEAKWEYDAVSNTVLHLICSMKLGSTEQIWSNKLSLLLDESRMTIEKGDLISLSKPNNDNFTDEQRKVLKELASNIPPPQRSGPEIDVDQDRNKSITKYECQGDSSFQMAYGSTNTVTTYQDTRLSAEGTFRQNFSITHINFTRKANSTSLEKPLTVMKFNISYQTNDGSWCDCEDIAIAPIALRDEEPKWLADSIIQIEPDKLISIAIKGSIRVKGKPGQDNFRRKRMHKTLPQPLKLQIVIQDNFNKQSSLIVEQLNKPVEYDTSESFIKYNQSSIYQFVAFVYADDCEYDERIFLAIYIDNEHQLVVKSGHSYSISLGRKNIRTMEYNARQTNTTEVSFDSIYHKDENEEKKAIALFDPKTFMLYAIRLEITTRTSKTVQTNLLPLEEIN</sequence>
<organism evidence="1 2">
    <name type="scientific">Adineta ricciae</name>
    <name type="common">Rotifer</name>
    <dbReference type="NCBI Taxonomy" id="249248"/>
    <lineage>
        <taxon>Eukaryota</taxon>
        <taxon>Metazoa</taxon>
        <taxon>Spiralia</taxon>
        <taxon>Gnathifera</taxon>
        <taxon>Rotifera</taxon>
        <taxon>Eurotatoria</taxon>
        <taxon>Bdelloidea</taxon>
        <taxon>Adinetida</taxon>
        <taxon>Adinetidae</taxon>
        <taxon>Adineta</taxon>
    </lineage>
</organism>
<protein>
    <submittedName>
        <fullName evidence="1">Uncharacterized protein</fullName>
    </submittedName>
</protein>
<proteinExistence type="predicted"/>
<keyword evidence="2" id="KW-1185">Reference proteome</keyword>
<evidence type="ECO:0000313" key="2">
    <source>
        <dbReference type="Proteomes" id="UP000663828"/>
    </source>
</evidence>
<dbReference type="Proteomes" id="UP000663828">
    <property type="component" value="Unassembled WGS sequence"/>
</dbReference>
<comment type="caution">
    <text evidence="1">The sequence shown here is derived from an EMBL/GenBank/DDBJ whole genome shotgun (WGS) entry which is preliminary data.</text>
</comment>
<reference evidence="1" key="1">
    <citation type="submission" date="2021-02" db="EMBL/GenBank/DDBJ databases">
        <authorList>
            <person name="Nowell W R."/>
        </authorList>
    </citation>
    <scope>NUCLEOTIDE SEQUENCE</scope>
</reference>
<dbReference type="EMBL" id="CAJNOR010002595">
    <property type="protein sequence ID" value="CAF1316188.1"/>
    <property type="molecule type" value="Genomic_DNA"/>
</dbReference>
<gene>
    <name evidence="1" type="ORF">XAT740_LOCUS29655</name>
</gene>
<dbReference type="AlphaFoldDB" id="A0A815EJV6"/>
<accession>A0A815EJV6</accession>